<keyword evidence="1" id="KW-0472">Membrane</keyword>
<keyword evidence="4" id="KW-1185">Reference proteome</keyword>
<evidence type="ECO:0000256" key="1">
    <source>
        <dbReference type="SAM" id="Phobius"/>
    </source>
</evidence>
<feature type="transmembrane region" description="Helical" evidence="1">
    <location>
        <begin position="66"/>
        <end position="87"/>
    </location>
</feature>
<name>A0A9P7JQE6_9AGAM</name>
<protein>
    <submittedName>
        <fullName evidence="3">Uncharacterized protein</fullName>
    </submittedName>
</protein>
<organism evidence="3 4">
    <name type="scientific">Suillus discolor</name>
    <dbReference type="NCBI Taxonomy" id="1912936"/>
    <lineage>
        <taxon>Eukaryota</taxon>
        <taxon>Fungi</taxon>
        <taxon>Dikarya</taxon>
        <taxon>Basidiomycota</taxon>
        <taxon>Agaricomycotina</taxon>
        <taxon>Agaricomycetes</taxon>
        <taxon>Agaricomycetidae</taxon>
        <taxon>Boletales</taxon>
        <taxon>Suillineae</taxon>
        <taxon>Suillaceae</taxon>
        <taxon>Suillus</taxon>
    </lineage>
</organism>
<sequence length="102" mass="11579">MFIGSELAMEFLLLAATWSSWNHKGSHQQFAKHSVLEFTNTVARSPVNIAPATMMLLMPAHLCLPVSIHFSLLLEVPMIIYTALLIMQDHNIRYPFLRTALQ</sequence>
<feature type="signal peptide" evidence="2">
    <location>
        <begin position="1"/>
        <end position="19"/>
    </location>
</feature>
<dbReference type="AlphaFoldDB" id="A0A9P7JQE6"/>
<proteinExistence type="predicted"/>
<evidence type="ECO:0000313" key="3">
    <source>
        <dbReference type="EMBL" id="KAG2098707.1"/>
    </source>
</evidence>
<dbReference type="EMBL" id="JABBWM010000060">
    <property type="protein sequence ID" value="KAG2098707.1"/>
    <property type="molecule type" value="Genomic_DNA"/>
</dbReference>
<dbReference type="RefSeq" id="XP_041288955.1">
    <property type="nucleotide sequence ID" value="XM_041438403.1"/>
</dbReference>
<reference evidence="3" key="1">
    <citation type="journal article" date="2020" name="New Phytol.">
        <title>Comparative genomics reveals dynamic genome evolution in host specialist ectomycorrhizal fungi.</title>
        <authorList>
            <person name="Lofgren L.A."/>
            <person name="Nguyen N.H."/>
            <person name="Vilgalys R."/>
            <person name="Ruytinx J."/>
            <person name="Liao H.L."/>
            <person name="Branco S."/>
            <person name="Kuo A."/>
            <person name="LaButti K."/>
            <person name="Lipzen A."/>
            <person name="Andreopoulos W."/>
            <person name="Pangilinan J."/>
            <person name="Riley R."/>
            <person name="Hundley H."/>
            <person name="Na H."/>
            <person name="Barry K."/>
            <person name="Grigoriev I.V."/>
            <person name="Stajich J.E."/>
            <person name="Kennedy P.G."/>
        </authorList>
    </citation>
    <scope>NUCLEOTIDE SEQUENCE</scope>
    <source>
        <strain evidence="3">FC423</strain>
    </source>
</reference>
<keyword evidence="2" id="KW-0732">Signal</keyword>
<dbReference type="Proteomes" id="UP000823399">
    <property type="component" value="Unassembled WGS sequence"/>
</dbReference>
<evidence type="ECO:0000313" key="4">
    <source>
        <dbReference type="Proteomes" id="UP000823399"/>
    </source>
</evidence>
<feature type="chain" id="PRO_5040217953" evidence="2">
    <location>
        <begin position="20"/>
        <end position="102"/>
    </location>
</feature>
<keyword evidence="1" id="KW-1133">Transmembrane helix</keyword>
<comment type="caution">
    <text evidence="3">The sequence shown here is derived from an EMBL/GenBank/DDBJ whole genome shotgun (WGS) entry which is preliminary data.</text>
</comment>
<keyword evidence="1" id="KW-0812">Transmembrane</keyword>
<gene>
    <name evidence="3" type="ORF">F5147DRAFT_713379</name>
</gene>
<evidence type="ECO:0000256" key="2">
    <source>
        <dbReference type="SAM" id="SignalP"/>
    </source>
</evidence>
<accession>A0A9P7JQE6</accession>
<dbReference type="GeneID" id="64700662"/>